<keyword evidence="3" id="KW-1185">Reference proteome</keyword>
<reference evidence="2 3" key="1">
    <citation type="submission" date="2017-08" db="EMBL/GenBank/DDBJ databases">
        <title>Multipartite genome sequences of Sinorhizobium species nodulating soybeans.</title>
        <authorList>
            <person name="Tian C.F."/>
        </authorList>
    </citation>
    <scope>NUCLEOTIDE SEQUENCE [LARGE SCALE GENOMIC DNA]</scope>
    <source>
        <strain evidence="2 3">CCBAU 05684</strain>
    </source>
</reference>
<organism evidence="2 3">
    <name type="scientific">Sinorhizobium sojae CCBAU 05684</name>
    <dbReference type="NCBI Taxonomy" id="716928"/>
    <lineage>
        <taxon>Bacteria</taxon>
        <taxon>Pseudomonadati</taxon>
        <taxon>Pseudomonadota</taxon>
        <taxon>Alphaproteobacteria</taxon>
        <taxon>Hyphomicrobiales</taxon>
        <taxon>Rhizobiaceae</taxon>
        <taxon>Sinorhizobium/Ensifer group</taxon>
        <taxon>Sinorhizobium</taxon>
    </lineage>
</organism>
<dbReference type="EMBL" id="CP023067">
    <property type="protein sequence ID" value="ASY63266.1"/>
    <property type="molecule type" value="Genomic_DNA"/>
</dbReference>
<protein>
    <submittedName>
        <fullName evidence="2">Dihydrofolate reductase</fullName>
    </submittedName>
</protein>
<dbReference type="AlphaFoldDB" id="A0A249PBQ7"/>
<name>A0A249PBQ7_9HYPH</name>
<dbReference type="KEGG" id="esj:SJ05684_c18240"/>
<sequence>MPKVIVSGLSVSIDGFAAGPQQSLHDPLGIRGLELHEWFFENKQNPAMTGATAISAQVDERVAQRAMDGFGSFVLGRNMFGPNRGEWGDDSWKGWWGDDPPWRAPTFILTHFPRPPIEMEGGTTFYFVTTGIFEALERAKKAAGAKNVKIGGGVSTVRQYVKAGLVDELQLSISPTFLGQGESLFPGLDFPALGFSIVERAIGAHAMHITLSKNC</sequence>
<dbReference type="InterPro" id="IPR002734">
    <property type="entry name" value="RibDG_C"/>
</dbReference>
<dbReference type="Proteomes" id="UP000217211">
    <property type="component" value="Chromosome"/>
</dbReference>
<evidence type="ECO:0000313" key="3">
    <source>
        <dbReference type="Proteomes" id="UP000217211"/>
    </source>
</evidence>
<dbReference type="GO" id="GO:0009231">
    <property type="term" value="P:riboflavin biosynthetic process"/>
    <property type="evidence" value="ECO:0007669"/>
    <property type="project" value="InterPro"/>
</dbReference>
<gene>
    <name evidence="2" type="ORF">SJ05684_c18240</name>
</gene>
<dbReference type="PANTHER" id="PTHR38011:SF12">
    <property type="entry name" value="BIFUNCTIONAL DEAMINASE-REDUCTASE DOMAIN PROTEIN"/>
    <property type="match status" value="1"/>
</dbReference>
<dbReference type="InterPro" id="IPR050765">
    <property type="entry name" value="Riboflavin_Biosynth_HTPR"/>
</dbReference>
<accession>A0A249PBQ7</accession>
<dbReference type="InterPro" id="IPR024072">
    <property type="entry name" value="DHFR-like_dom_sf"/>
</dbReference>
<dbReference type="GO" id="GO:0008703">
    <property type="term" value="F:5-amino-6-(5-phosphoribosylamino)uracil reductase activity"/>
    <property type="evidence" value="ECO:0007669"/>
    <property type="project" value="InterPro"/>
</dbReference>
<dbReference type="Gene3D" id="3.40.430.10">
    <property type="entry name" value="Dihydrofolate Reductase, subunit A"/>
    <property type="match status" value="1"/>
</dbReference>
<evidence type="ECO:0000259" key="1">
    <source>
        <dbReference type="Pfam" id="PF01872"/>
    </source>
</evidence>
<dbReference type="RefSeq" id="WP_034858382.1">
    <property type="nucleotide sequence ID" value="NZ_AJQT01000105.1"/>
</dbReference>
<feature type="domain" description="Bacterial bifunctional deaminase-reductase C-terminal" evidence="1">
    <location>
        <begin position="6"/>
        <end position="192"/>
    </location>
</feature>
<dbReference type="Pfam" id="PF01872">
    <property type="entry name" value="RibD_C"/>
    <property type="match status" value="1"/>
</dbReference>
<dbReference type="SUPFAM" id="SSF53597">
    <property type="entry name" value="Dihydrofolate reductase-like"/>
    <property type="match status" value="1"/>
</dbReference>
<evidence type="ECO:0000313" key="2">
    <source>
        <dbReference type="EMBL" id="ASY63266.1"/>
    </source>
</evidence>
<dbReference type="PANTHER" id="PTHR38011">
    <property type="entry name" value="DIHYDROFOLATE REDUCTASE FAMILY PROTEIN (AFU_ORTHOLOGUE AFUA_8G06820)"/>
    <property type="match status" value="1"/>
</dbReference>
<dbReference type="OrthoDB" id="2313602at2"/>
<proteinExistence type="predicted"/>
<dbReference type="STRING" id="716928.GCA_000261485_04658"/>